<sequence>MDKPNHYTINPPSDRKIQRLLRGRKVVNDRIRIAMKISQHDFEVVMKTLRDLCGIYFVPGILPTEQTQAAWDDVLAGARLRLPMLTRYPDDWAARIYVSRYWQGTCEKRRYREAKSRDHGSKSFCPRDKSKSDIEAVESSRALRVRQNLTKRPHPNDLLPTSSRQIKRGKFAYYDNEPKICDPETLSDDEAYDGLPISKIRAGKEKDARAQNLFQEFISGPYKIESNDVEASSDEDEDLYRPIAPPSGHRTKPVPRSKPINNPPRSLSDRLHKPPSTHPSSQNGLYRLLKSLAIDLSSFLPQFVKLGIDDEKTLTIVADWEPEVRRRWFLDQMGNMGINAVEMQVVISGFDDFQKRTKSA</sequence>
<dbReference type="EMBL" id="MU267656">
    <property type="protein sequence ID" value="KAH7912246.1"/>
    <property type="molecule type" value="Genomic_DNA"/>
</dbReference>
<gene>
    <name evidence="1" type="ORF">BJ138DRAFT_1178987</name>
</gene>
<protein>
    <submittedName>
        <fullName evidence="1">Uncharacterized protein</fullName>
    </submittedName>
</protein>
<comment type="caution">
    <text evidence="1">The sequence shown here is derived from an EMBL/GenBank/DDBJ whole genome shotgun (WGS) entry which is preliminary data.</text>
</comment>
<accession>A0ACB8AFB6</accession>
<reference evidence="1" key="1">
    <citation type="journal article" date="2021" name="New Phytol.">
        <title>Evolutionary innovations through gain and loss of genes in the ectomycorrhizal Boletales.</title>
        <authorList>
            <person name="Wu G."/>
            <person name="Miyauchi S."/>
            <person name="Morin E."/>
            <person name="Kuo A."/>
            <person name="Drula E."/>
            <person name="Varga T."/>
            <person name="Kohler A."/>
            <person name="Feng B."/>
            <person name="Cao Y."/>
            <person name="Lipzen A."/>
            <person name="Daum C."/>
            <person name="Hundley H."/>
            <person name="Pangilinan J."/>
            <person name="Johnson J."/>
            <person name="Barry K."/>
            <person name="LaButti K."/>
            <person name="Ng V."/>
            <person name="Ahrendt S."/>
            <person name="Min B."/>
            <person name="Choi I.G."/>
            <person name="Park H."/>
            <person name="Plett J.M."/>
            <person name="Magnuson J."/>
            <person name="Spatafora J.W."/>
            <person name="Nagy L.G."/>
            <person name="Henrissat B."/>
            <person name="Grigoriev I.V."/>
            <person name="Yang Z.L."/>
            <person name="Xu J."/>
            <person name="Martin F.M."/>
        </authorList>
    </citation>
    <scope>NUCLEOTIDE SEQUENCE</scope>
    <source>
        <strain evidence="1">ATCC 28755</strain>
    </source>
</reference>
<organism evidence="1 2">
    <name type="scientific">Hygrophoropsis aurantiaca</name>
    <dbReference type="NCBI Taxonomy" id="72124"/>
    <lineage>
        <taxon>Eukaryota</taxon>
        <taxon>Fungi</taxon>
        <taxon>Dikarya</taxon>
        <taxon>Basidiomycota</taxon>
        <taxon>Agaricomycotina</taxon>
        <taxon>Agaricomycetes</taxon>
        <taxon>Agaricomycetidae</taxon>
        <taxon>Boletales</taxon>
        <taxon>Coniophorineae</taxon>
        <taxon>Hygrophoropsidaceae</taxon>
        <taxon>Hygrophoropsis</taxon>
    </lineage>
</organism>
<proteinExistence type="predicted"/>
<evidence type="ECO:0000313" key="2">
    <source>
        <dbReference type="Proteomes" id="UP000790377"/>
    </source>
</evidence>
<name>A0ACB8AFB6_9AGAM</name>
<evidence type="ECO:0000313" key="1">
    <source>
        <dbReference type="EMBL" id="KAH7912246.1"/>
    </source>
</evidence>
<dbReference type="Proteomes" id="UP000790377">
    <property type="component" value="Unassembled WGS sequence"/>
</dbReference>
<keyword evidence="2" id="KW-1185">Reference proteome</keyword>